<evidence type="ECO:0000313" key="2">
    <source>
        <dbReference type="EMBL" id="KAJ5077305.1"/>
    </source>
</evidence>
<organism evidence="2 3">
    <name type="scientific">Anaeramoeba ignava</name>
    <name type="common">Anaerobic marine amoeba</name>
    <dbReference type="NCBI Taxonomy" id="1746090"/>
    <lineage>
        <taxon>Eukaryota</taxon>
        <taxon>Metamonada</taxon>
        <taxon>Anaeramoebidae</taxon>
        <taxon>Anaeramoeba</taxon>
    </lineage>
</organism>
<reference evidence="2" key="1">
    <citation type="submission" date="2022-10" db="EMBL/GenBank/DDBJ databases">
        <title>Novel sulphate-reducing endosymbionts in the free-living metamonad Anaeramoeba.</title>
        <authorList>
            <person name="Jerlstrom-Hultqvist J."/>
            <person name="Cepicka I."/>
            <person name="Gallot-Lavallee L."/>
            <person name="Salas-Leiva D."/>
            <person name="Curtis B.A."/>
            <person name="Zahonova K."/>
            <person name="Pipaliya S."/>
            <person name="Dacks J."/>
            <person name="Roger A.J."/>
        </authorList>
    </citation>
    <scope>NUCLEOTIDE SEQUENCE</scope>
    <source>
        <strain evidence="2">BMAN</strain>
    </source>
</reference>
<protein>
    <submittedName>
        <fullName evidence="2">Uncharacterized protein</fullName>
    </submittedName>
</protein>
<keyword evidence="1" id="KW-0812">Transmembrane</keyword>
<dbReference type="Proteomes" id="UP001149090">
    <property type="component" value="Unassembled WGS sequence"/>
</dbReference>
<dbReference type="AlphaFoldDB" id="A0A9Q0LRF3"/>
<name>A0A9Q0LRF3_ANAIG</name>
<keyword evidence="3" id="KW-1185">Reference proteome</keyword>
<feature type="transmembrane region" description="Helical" evidence="1">
    <location>
        <begin position="12"/>
        <end position="35"/>
    </location>
</feature>
<evidence type="ECO:0000313" key="3">
    <source>
        <dbReference type="Proteomes" id="UP001149090"/>
    </source>
</evidence>
<evidence type="ECO:0000256" key="1">
    <source>
        <dbReference type="SAM" id="Phobius"/>
    </source>
</evidence>
<sequence>MEDLVENYRASMILGAVVFLVFDFTLLSVHFSFLFGKKITKLDHVLFRNESNHFTTELILNFLSLC</sequence>
<keyword evidence="1" id="KW-1133">Transmembrane helix</keyword>
<comment type="caution">
    <text evidence="2">The sequence shown here is derived from an EMBL/GenBank/DDBJ whole genome shotgun (WGS) entry which is preliminary data.</text>
</comment>
<keyword evidence="1" id="KW-0472">Membrane</keyword>
<accession>A0A9Q0LRF3</accession>
<gene>
    <name evidence="2" type="ORF">M0811_00625</name>
</gene>
<dbReference type="EMBL" id="JAPDFW010000059">
    <property type="protein sequence ID" value="KAJ5077305.1"/>
    <property type="molecule type" value="Genomic_DNA"/>
</dbReference>
<proteinExistence type="predicted"/>